<dbReference type="Gene3D" id="3.40.190.290">
    <property type="match status" value="1"/>
</dbReference>
<keyword evidence="3" id="KW-0238">DNA-binding</keyword>
<keyword evidence="7" id="KW-1185">Reference proteome</keyword>
<dbReference type="PATRIC" id="fig|862908.3.peg.485"/>
<dbReference type="InterPro" id="IPR036388">
    <property type="entry name" value="WH-like_DNA-bd_sf"/>
</dbReference>
<dbReference type="GO" id="GO:0000976">
    <property type="term" value="F:transcription cis-regulatory region binding"/>
    <property type="evidence" value="ECO:0007669"/>
    <property type="project" value="TreeGrafter"/>
</dbReference>
<dbReference type="STRING" id="862908.BMS_0507"/>
<dbReference type="HOGENOM" id="CLU_039613_9_0_7"/>
<dbReference type="CDD" id="cd05466">
    <property type="entry name" value="PBP2_LTTR_substrate"/>
    <property type="match status" value="1"/>
</dbReference>
<dbReference type="Proteomes" id="UP000008963">
    <property type="component" value="Chromosome"/>
</dbReference>
<dbReference type="PRINTS" id="PR00039">
    <property type="entry name" value="HTHLYSR"/>
</dbReference>
<dbReference type="PROSITE" id="PS50931">
    <property type="entry name" value="HTH_LYSR"/>
    <property type="match status" value="1"/>
</dbReference>
<keyword evidence="4" id="KW-0804">Transcription</keyword>
<name>E1X4J0_HALMS</name>
<sequence>MRFTMERLNFNHLYYFYIVAKEGSIKAASEKLFVSQPTISDQIKLLEEYFDCSLFERRNRSLFLTTEGEFALNYAEGIFTQGRELTRRLRNQIQLPKKSIDIGVTHFMSHHFLYETILPLFNQDEIVVNVKEGQKHLLLADLEEENLDIVFTDGQDLTSGSMSSYRVGANKTYVVAHKKYQKYRRGFPESLGKIPFFNYTKNSYLKYEIELFFSKNSITPKIIGEGDERDLLEMVTAQGLAFTIVPEAAKKKFCANKNIIVLGEVEELQTSVWGIIKKNYNGYGYQLLKNKL</sequence>
<evidence type="ECO:0000256" key="3">
    <source>
        <dbReference type="ARBA" id="ARBA00023125"/>
    </source>
</evidence>
<dbReference type="Gene3D" id="1.10.10.10">
    <property type="entry name" value="Winged helix-like DNA-binding domain superfamily/Winged helix DNA-binding domain"/>
    <property type="match status" value="1"/>
</dbReference>
<feature type="domain" description="HTH lysR-type" evidence="5">
    <location>
        <begin position="8"/>
        <end position="65"/>
    </location>
</feature>
<evidence type="ECO:0000313" key="7">
    <source>
        <dbReference type="Proteomes" id="UP000008963"/>
    </source>
</evidence>
<accession>E1X4J0</accession>
<dbReference type="eggNOG" id="COG0583">
    <property type="taxonomic scope" value="Bacteria"/>
</dbReference>
<dbReference type="Pfam" id="PF00126">
    <property type="entry name" value="HTH_1"/>
    <property type="match status" value="1"/>
</dbReference>
<evidence type="ECO:0000313" key="6">
    <source>
        <dbReference type="EMBL" id="CBW25420.1"/>
    </source>
</evidence>
<comment type="similarity">
    <text evidence="1">Belongs to the LysR transcriptional regulatory family.</text>
</comment>
<dbReference type="SUPFAM" id="SSF46785">
    <property type="entry name" value="Winged helix' DNA-binding domain"/>
    <property type="match status" value="1"/>
</dbReference>
<dbReference type="AlphaFoldDB" id="E1X4J0"/>
<dbReference type="KEGG" id="bmx:BMS_0507"/>
<dbReference type="InterPro" id="IPR005119">
    <property type="entry name" value="LysR_subst-bd"/>
</dbReference>
<evidence type="ECO:0000256" key="2">
    <source>
        <dbReference type="ARBA" id="ARBA00023015"/>
    </source>
</evidence>
<evidence type="ECO:0000256" key="4">
    <source>
        <dbReference type="ARBA" id="ARBA00023163"/>
    </source>
</evidence>
<evidence type="ECO:0000256" key="1">
    <source>
        <dbReference type="ARBA" id="ARBA00009437"/>
    </source>
</evidence>
<dbReference type="GO" id="GO:0003700">
    <property type="term" value="F:DNA-binding transcription factor activity"/>
    <property type="evidence" value="ECO:0007669"/>
    <property type="project" value="InterPro"/>
</dbReference>
<reference evidence="7" key="1">
    <citation type="journal article" date="2013" name="ISME J.">
        <title>A small predatory core genome in the divergent marine Bacteriovorax marinus SJ and the terrestrial Bdellovibrio bacteriovorus.</title>
        <authorList>
            <person name="Crossman L.C."/>
            <person name="Chen H."/>
            <person name="Cerdeno-Tarraga A.M."/>
            <person name="Brooks K."/>
            <person name="Quail M.A."/>
            <person name="Pineiro S.A."/>
            <person name="Hobley L."/>
            <person name="Sockett R.E."/>
            <person name="Bentley S.D."/>
            <person name="Parkhill J."/>
            <person name="Williams H.N."/>
            <person name="Stine O.C."/>
        </authorList>
    </citation>
    <scope>NUCLEOTIDE SEQUENCE [LARGE SCALE GENOMIC DNA]</scope>
    <source>
        <strain evidence="7">ATCC BAA-682 / DSM 15412 / SJ</strain>
    </source>
</reference>
<gene>
    <name evidence="6" type="ordered locus">BMS_0507</name>
</gene>
<dbReference type="FunFam" id="1.10.10.10:FF:000001">
    <property type="entry name" value="LysR family transcriptional regulator"/>
    <property type="match status" value="1"/>
</dbReference>
<dbReference type="EMBL" id="FQ312005">
    <property type="protein sequence ID" value="CBW25420.1"/>
    <property type="molecule type" value="Genomic_DNA"/>
</dbReference>
<dbReference type="InterPro" id="IPR000847">
    <property type="entry name" value="LysR_HTH_N"/>
</dbReference>
<dbReference type="InterPro" id="IPR036390">
    <property type="entry name" value="WH_DNA-bd_sf"/>
</dbReference>
<evidence type="ECO:0000259" key="5">
    <source>
        <dbReference type="PROSITE" id="PS50931"/>
    </source>
</evidence>
<dbReference type="PANTHER" id="PTHR30126">
    <property type="entry name" value="HTH-TYPE TRANSCRIPTIONAL REGULATOR"/>
    <property type="match status" value="1"/>
</dbReference>
<organism evidence="6 7">
    <name type="scientific">Halobacteriovorax marinus (strain ATCC BAA-682 / DSM 15412 / SJ)</name>
    <name type="common">Bacteriovorax marinus</name>
    <dbReference type="NCBI Taxonomy" id="862908"/>
    <lineage>
        <taxon>Bacteria</taxon>
        <taxon>Pseudomonadati</taxon>
        <taxon>Bdellovibrionota</taxon>
        <taxon>Bacteriovoracia</taxon>
        <taxon>Bacteriovoracales</taxon>
        <taxon>Halobacteriovoraceae</taxon>
        <taxon>Halobacteriovorax</taxon>
    </lineage>
</organism>
<dbReference type="PANTHER" id="PTHR30126:SF98">
    <property type="entry name" value="HTH-TYPE TRANSCRIPTIONAL ACTIVATOR BAUR"/>
    <property type="match status" value="1"/>
</dbReference>
<keyword evidence="2" id="KW-0805">Transcription regulation</keyword>
<dbReference type="SUPFAM" id="SSF53850">
    <property type="entry name" value="Periplasmic binding protein-like II"/>
    <property type="match status" value="1"/>
</dbReference>
<protein>
    <submittedName>
        <fullName evidence="6">LysR-family transcriptional regulator</fullName>
    </submittedName>
</protein>
<dbReference type="Pfam" id="PF03466">
    <property type="entry name" value="LysR_substrate"/>
    <property type="match status" value="1"/>
</dbReference>
<proteinExistence type="inferred from homology"/>